<dbReference type="EMBL" id="UINC01194577">
    <property type="protein sequence ID" value="SVE10730.1"/>
    <property type="molecule type" value="Genomic_DNA"/>
</dbReference>
<evidence type="ECO:0000313" key="1">
    <source>
        <dbReference type="EMBL" id="SVE10730.1"/>
    </source>
</evidence>
<organism evidence="1">
    <name type="scientific">marine metagenome</name>
    <dbReference type="NCBI Taxonomy" id="408172"/>
    <lineage>
        <taxon>unclassified sequences</taxon>
        <taxon>metagenomes</taxon>
        <taxon>ecological metagenomes</taxon>
    </lineage>
</organism>
<name>A0A383AT69_9ZZZZ</name>
<dbReference type="Gene3D" id="2.60.450.10">
    <property type="entry name" value="Lipopolysaccharide (LPS) transport protein A like domain"/>
    <property type="match status" value="1"/>
</dbReference>
<sequence length="111" mass="12439">MFLRRKLSVILISLVTLIHLDMCIAEDQEKKEVKIESIKAENISNDKDGNLLLEGNVLIKTNILDFQTDKASFNPSKGLLELLGNVEVSGLDIKINSRKIKANLKQQSFSV</sequence>
<dbReference type="AlphaFoldDB" id="A0A383AT69"/>
<feature type="non-terminal residue" evidence="1">
    <location>
        <position position="111"/>
    </location>
</feature>
<feature type="non-terminal residue" evidence="1">
    <location>
        <position position="1"/>
    </location>
</feature>
<accession>A0A383AT69</accession>
<gene>
    <name evidence="1" type="ORF">METZ01_LOCUS463584</name>
</gene>
<reference evidence="1" key="1">
    <citation type="submission" date="2018-05" db="EMBL/GenBank/DDBJ databases">
        <authorList>
            <person name="Lanie J.A."/>
            <person name="Ng W.-L."/>
            <person name="Kazmierczak K.M."/>
            <person name="Andrzejewski T.M."/>
            <person name="Davidsen T.M."/>
            <person name="Wayne K.J."/>
            <person name="Tettelin H."/>
            <person name="Glass J.I."/>
            <person name="Rusch D."/>
            <person name="Podicherti R."/>
            <person name="Tsui H.-C.T."/>
            <person name="Winkler M.E."/>
        </authorList>
    </citation>
    <scope>NUCLEOTIDE SEQUENCE</scope>
</reference>
<proteinExistence type="predicted"/>
<evidence type="ECO:0008006" key="2">
    <source>
        <dbReference type="Google" id="ProtNLM"/>
    </source>
</evidence>
<protein>
    <recommendedName>
        <fullName evidence="2">Organic solvent tolerance-like N-terminal domain-containing protein</fullName>
    </recommendedName>
</protein>
<dbReference type="InterPro" id="IPR010664">
    <property type="entry name" value="LipoPS_assembly_LptC-rel"/>
</dbReference>
<dbReference type="Pfam" id="PF06835">
    <property type="entry name" value="LptC"/>
    <property type="match status" value="1"/>
</dbReference>